<keyword evidence="7 10" id="KW-0275">Fatty acid biosynthesis</keyword>
<evidence type="ECO:0000256" key="8">
    <source>
        <dbReference type="ARBA" id="ARBA00050875"/>
    </source>
</evidence>
<reference evidence="13" key="1">
    <citation type="journal article" date="2019" name="ISME J.">
        <title>Evolution in action: habitat transition from sediment to the pelagial leads to genome streamlining in Methylophilaceae.</title>
        <authorList>
            <person name="Salcher M."/>
            <person name="Schaefle D."/>
            <person name="Kaspar M."/>
            <person name="Neuenschwander S.M."/>
            <person name="Ghai R."/>
        </authorList>
    </citation>
    <scope>NUCLEOTIDE SEQUENCE [LARGE SCALE GENOMIC DNA]</scope>
    <source>
        <strain evidence="13">MMS-M-51</strain>
    </source>
</reference>
<dbReference type="Proteomes" id="UP000311008">
    <property type="component" value="Chromosome"/>
</dbReference>
<dbReference type="OrthoDB" id="517356at2"/>
<comment type="subcellular location">
    <subcellularLocation>
        <location evidence="10">Cytoplasm</location>
    </subcellularLocation>
</comment>
<dbReference type="SUPFAM" id="SSF56214">
    <property type="entry name" value="4'-phosphopantetheinyl transferase"/>
    <property type="match status" value="1"/>
</dbReference>
<evidence type="ECO:0000256" key="4">
    <source>
        <dbReference type="ARBA" id="ARBA00022832"/>
    </source>
</evidence>
<evidence type="ECO:0000256" key="1">
    <source>
        <dbReference type="ARBA" id="ARBA00022516"/>
    </source>
</evidence>
<evidence type="ECO:0000256" key="9">
    <source>
        <dbReference type="ARBA" id="ARBA00054726"/>
    </source>
</evidence>
<comment type="cofactor">
    <cofactor evidence="10">
        <name>Mg(2+)</name>
        <dbReference type="ChEBI" id="CHEBI:18420"/>
    </cofactor>
</comment>
<dbReference type="GO" id="GO:0005737">
    <property type="term" value="C:cytoplasm"/>
    <property type="evidence" value="ECO:0007669"/>
    <property type="project" value="UniProtKB-SubCell"/>
</dbReference>
<comment type="similarity">
    <text evidence="10">Belongs to the P-Pant transferase superfamily. AcpS family.</text>
</comment>
<dbReference type="NCBIfam" id="TIGR00556">
    <property type="entry name" value="pantethn_trn"/>
    <property type="match status" value="1"/>
</dbReference>
<dbReference type="GO" id="GO:0000287">
    <property type="term" value="F:magnesium ion binding"/>
    <property type="evidence" value="ECO:0007669"/>
    <property type="project" value="UniProtKB-UniRule"/>
</dbReference>
<keyword evidence="13" id="KW-1185">Reference proteome</keyword>
<keyword evidence="10" id="KW-0963">Cytoplasm</keyword>
<gene>
    <name evidence="10" type="primary">acpS</name>
    <name evidence="12" type="ORF">FIU01_09395</name>
</gene>
<dbReference type="Gene3D" id="3.90.470.20">
    <property type="entry name" value="4'-phosphopantetheinyl transferase domain"/>
    <property type="match status" value="1"/>
</dbReference>
<evidence type="ECO:0000256" key="3">
    <source>
        <dbReference type="ARBA" id="ARBA00022723"/>
    </source>
</evidence>
<dbReference type="NCBIfam" id="TIGR00516">
    <property type="entry name" value="acpS"/>
    <property type="match status" value="1"/>
</dbReference>
<dbReference type="InterPro" id="IPR002582">
    <property type="entry name" value="ACPS"/>
</dbReference>
<evidence type="ECO:0000313" key="13">
    <source>
        <dbReference type="Proteomes" id="UP000311008"/>
    </source>
</evidence>
<dbReference type="Pfam" id="PF01648">
    <property type="entry name" value="ACPS"/>
    <property type="match status" value="1"/>
</dbReference>
<dbReference type="HAMAP" id="MF_00101">
    <property type="entry name" value="AcpS"/>
    <property type="match status" value="1"/>
</dbReference>
<dbReference type="GO" id="GO:0006633">
    <property type="term" value="P:fatty acid biosynthetic process"/>
    <property type="evidence" value="ECO:0007669"/>
    <property type="project" value="UniProtKB-UniRule"/>
</dbReference>
<evidence type="ECO:0000256" key="2">
    <source>
        <dbReference type="ARBA" id="ARBA00022679"/>
    </source>
</evidence>
<organism evidence="12 13">
    <name type="scientific">Methylophilus medardicus</name>
    <dbReference type="NCBI Taxonomy" id="2588534"/>
    <lineage>
        <taxon>Bacteria</taxon>
        <taxon>Pseudomonadati</taxon>
        <taxon>Pseudomonadota</taxon>
        <taxon>Betaproteobacteria</taxon>
        <taxon>Nitrosomonadales</taxon>
        <taxon>Methylophilaceae</taxon>
        <taxon>Methylophilus</taxon>
    </lineage>
</organism>
<name>A0A5B8CTS2_9PROT</name>
<dbReference type="InterPro" id="IPR004568">
    <property type="entry name" value="Ppantetheine-prot_Trfase_dom"/>
</dbReference>
<comment type="function">
    <text evidence="10">Transfers the 4'-phosphopantetheine moiety from coenzyme A to a Ser of acyl-carrier-protein.</text>
</comment>
<keyword evidence="2 10" id="KW-0808">Transferase</keyword>
<evidence type="ECO:0000313" key="12">
    <source>
        <dbReference type="EMBL" id="QDC44717.1"/>
    </source>
</evidence>
<evidence type="ECO:0000256" key="6">
    <source>
        <dbReference type="ARBA" id="ARBA00023098"/>
    </source>
</evidence>
<sequence length="129" mass="14371">MIYGIGTDIVEVERIHASLEQFGESFAKRILARSEWDDYADSKLKARFLAKRFAAKEAFAKALGTGIRGDVSFQNIAVTHDALGRPLLQLSPPLQAFLKQHHIYQSHISISDEKNLALAYVVLETTLTA</sequence>
<dbReference type="InterPro" id="IPR008278">
    <property type="entry name" value="4-PPantetheinyl_Trfase_dom"/>
</dbReference>
<dbReference type="InterPro" id="IPR037143">
    <property type="entry name" value="4-PPantetheinyl_Trfase_dom_sf"/>
</dbReference>
<comment type="catalytic activity">
    <reaction evidence="8 10">
        <text>apo-[ACP] + CoA = holo-[ACP] + adenosine 3',5'-bisphosphate + H(+)</text>
        <dbReference type="Rhea" id="RHEA:12068"/>
        <dbReference type="Rhea" id="RHEA-COMP:9685"/>
        <dbReference type="Rhea" id="RHEA-COMP:9690"/>
        <dbReference type="ChEBI" id="CHEBI:15378"/>
        <dbReference type="ChEBI" id="CHEBI:29999"/>
        <dbReference type="ChEBI" id="CHEBI:57287"/>
        <dbReference type="ChEBI" id="CHEBI:58343"/>
        <dbReference type="ChEBI" id="CHEBI:64479"/>
        <dbReference type="EC" id="2.7.8.7"/>
    </reaction>
</comment>
<dbReference type="FunFam" id="3.90.470.20:FF:000001">
    <property type="entry name" value="Holo-[acyl-carrier-protein] synthase"/>
    <property type="match status" value="1"/>
</dbReference>
<feature type="binding site" evidence="10">
    <location>
        <position position="57"/>
    </location>
    <ligand>
        <name>Mg(2+)</name>
        <dbReference type="ChEBI" id="CHEBI:18420"/>
    </ligand>
</feature>
<dbReference type="EC" id="2.7.8.7" evidence="10"/>
<keyword evidence="6 10" id="KW-0443">Lipid metabolism</keyword>
<evidence type="ECO:0000256" key="7">
    <source>
        <dbReference type="ARBA" id="ARBA00023160"/>
    </source>
</evidence>
<dbReference type="AlphaFoldDB" id="A0A5B8CTS2"/>
<dbReference type="EMBL" id="CP040946">
    <property type="protein sequence ID" value="QDC44717.1"/>
    <property type="molecule type" value="Genomic_DNA"/>
</dbReference>
<keyword evidence="5 10" id="KW-0460">Magnesium</keyword>
<keyword evidence="1 10" id="KW-0444">Lipid biosynthesis</keyword>
<keyword evidence="4 10" id="KW-0276">Fatty acid metabolism</keyword>
<dbReference type="GO" id="GO:0008897">
    <property type="term" value="F:holo-[acyl-carrier-protein] synthase activity"/>
    <property type="evidence" value="ECO:0007669"/>
    <property type="project" value="UniProtKB-UniRule"/>
</dbReference>
<dbReference type="RefSeq" id="WP_140004047.1">
    <property type="nucleotide sequence ID" value="NZ_CP040946.1"/>
</dbReference>
<evidence type="ECO:0000259" key="11">
    <source>
        <dbReference type="Pfam" id="PF01648"/>
    </source>
</evidence>
<accession>A0A5B8CTS2</accession>
<evidence type="ECO:0000256" key="5">
    <source>
        <dbReference type="ARBA" id="ARBA00022842"/>
    </source>
</evidence>
<proteinExistence type="inferred from homology"/>
<dbReference type="KEGG" id="mmec:FIU01_09395"/>
<comment type="function">
    <text evidence="9">Transfers the 4'-phosphopantetheine moiety from coenzyme A to the 'Ser-36' of acyl-carrier-protein.</text>
</comment>
<evidence type="ECO:0000256" key="10">
    <source>
        <dbReference type="HAMAP-Rule" id="MF_00101"/>
    </source>
</evidence>
<feature type="domain" description="4'-phosphopantetheinyl transferase" evidence="11">
    <location>
        <begin position="4"/>
        <end position="119"/>
    </location>
</feature>
<protein>
    <recommendedName>
        <fullName evidence="10">Holo-[acyl-carrier-protein] synthase</fullName>
        <shortName evidence="10">Holo-ACP synthase</shortName>
        <ecNumber evidence="10">2.7.8.7</ecNumber>
    </recommendedName>
    <alternativeName>
        <fullName evidence="10">4'-phosphopantetheinyl transferase AcpS</fullName>
    </alternativeName>
</protein>
<feature type="binding site" evidence="10">
    <location>
        <position position="8"/>
    </location>
    <ligand>
        <name>Mg(2+)</name>
        <dbReference type="ChEBI" id="CHEBI:18420"/>
    </ligand>
</feature>
<keyword evidence="3 10" id="KW-0479">Metal-binding</keyword>